<comment type="similarity">
    <text evidence="1">Belongs to the peptidase S33 family.</text>
</comment>
<keyword evidence="7" id="KW-1185">Reference proteome</keyword>
<protein>
    <submittedName>
        <fullName evidence="6">Alpha/beta fold hydrolase</fullName>
    </submittedName>
</protein>
<sequence>MLCRVRARLGTPAAFVLCCAVLAGCTQSTTGAAAPSGANGPQPTEDSAELASFYEQQLTWGPCGEFAVSAEDRQAYSAPGFDCARLEVPVDYAAPAGEKAQIALLRQKASGEKIGSLLFNPGGPGASGMSLVANLAGGLTGSPLSQRFDLIGFDPRGVGASTPTIDCLTNEEWEVERADLDVDPSPAGVQETEAENEEYAQRCTERSGGAAFLANSGTRDVVRDMDIMRQALGDEKLSYVGYSYGTRIGSAYAEAFPQNVRALVLDGALDPKETTIDRTVKQNAGFQQAFDAFAADCAANPACPLGTDPAQATAVFQQLTRPLIDQPIAVGSRTLSYGDAVTGVIQALYAKDFWPVLTQGIAGLATGNGRILLALADLYYGRGDDGNYDNSIEAFVSISCMDEERIADRAQQEELIRRANEAAPFRDDGRGAVGALDPCSFWPAEPTSQPHTPQAAGLPPTVVVSVTGDPATPYQAGVDLAQALGGSLISVEGNQHTAALRGNRCIDDVVNAYLIDLEVPQGQTECAL</sequence>
<dbReference type="InterPro" id="IPR029058">
    <property type="entry name" value="AB_hydrolase_fold"/>
</dbReference>
<evidence type="ECO:0000256" key="3">
    <source>
        <dbReference type="ARBA" id="ARBA00022801"/>
    </source>
</evidence>
<keyword evidence="2 4" id="KW-0732">Signal</keyword>
<dbReference type="PANTHER" id="PTHR43248:SF29">
    <property type="entry name" value="TRIPEPTIDYL AMINOPEPTIDASE"/>
    <property type="match status" value="1"/>
</dbReference>
<reference evidence="6" key="1">
    <citation type="submission" date="2021-04" db="EMBL/GenBank/DDBJ databases">
        <title>Pseudonocardia sp. nov., isolated from sandy soil of mangrove forest.</title>
        <authorList>
            <person name="Zan Z."/>
            <person name="Huang R."/>
            <person name="Liu W."/>
        </authorList>
    </citation>
    <scope>NUCLEOTIDE SEQUENCE</scope>
    <source>
        <strain evidence="6">S2-4</strain>
    </source>
</reference>
<feature type="chain" id="PRO_5045523846" evidence="4">
    <location>
        <begin position="24"/>
        <end position="528"/>
    </location>
</feature>
<accession>A0ABT1A5V4</accession>
<dbReference type="InterPro" id="IPR051601">
    <property type="entry name" value="Serine_prot/Carboxylest_S33"/>
</dbReference>
<dbReference type="Gene3D" id="3.40.50.1820">
    <property type="entry name" value="alpha/beta hydrolase"/>
    <property type="match status" value="1"/>
</dbReference>
<evidence type="ECO:0000256" key="4">
    <source>
        <dbReference type="SAM" id="SignalP"/>
    </source>
</evidence>
<dbReference type="EMBL" id="JAGSOV010000054">
    <property type="protein sequence ID" value="MCO1658361.1"/>
    <property type="molecule type" value="Genomic_DNA"/>
</dbReference>
<gene>
    <name evidence="6" type="ORF">KDL28_25175</name>
</gene>
<evidence type="ECO:0000313" key="6">
    <source>
        <dbReference type="EMBL" id="MCO1658361.1"/>
    </source>
</evidence>
<dbReference type="PANTHER" id="PTHR43248">
    <property type="entry name" value="2-SUCCINYL-6-HYDROXY-2,4-CYCLOHEXADIENE-1-CARBOXYLATE SYNTHASE"/>
    <property type="match status" value="1"/>
</dbReference>
<organism evidence="6 7">
    <name type="scientific">Pseudonocardia humida</name>
    <dbReference type="NCBI Taxonomy" id="2800819"/>
    <lineage>
        <taxon>Bacteria</taxon>
        <taxon>Bacillati</taxon>
        <taxon>Actinomycetota</taxon>
        <taxon>Actinomycetes</taxon>
        <taxon>Pseudonocardiales</taxon>
        <taxon>Pseudonocardiaceae</taxon>
        <taxon>Pseudonocardia</taxon>
    </lineage>
</organism>
<evidence type="ECO:0000256" key="2">
    <source>
        <dbReference type="ARBA" id="ARBA00022729"/>
    </source>
</evidence>
<dbReference type="Pfam" id="PF00561">
    <property type="entry name" value="Abhydrolase_1"/>
    <property type="match status" value="1"/>
</dbReference>
<feature type="domain" description="AB hydrolase-1" evidence="5">
    <location>
        <begin position="117"/>
        <end position="498"/>
    </location>
</feature>
<dbReference type="InterPro" id="IPR000073">
    <property type="entry name" value="AB_hydrolase_1"/>
</dbReference>
<dbReference type="GO" id="GO:0016787">
    <property type="term" value="F:hydrolase activity"/>
    <property type="evidence" value="ECO:0007669"/>
    <property type="project" value="UniProtKB-KW"/>
</dbReference>
<name>A0ABT1A5V4_9PSEU</name>
<dbReference type="Proteomes" id="UP001165283">
    <property type="component" value="Unassembled WGS sequence"/>
</dbReference>
<keyword evidence="3 6" id="KW-0378">Hydrolase</keyword>
<comment type="caution">
    <text evidence="6">The sequence shown here is derived from an EMBL/GenBank/DDBJ whole genome shotgun (WGS) entry which is preliminary data.</text>
</comment>
<evidence type="ECO:0000313" key="7">
    <source>
        <dbReference type="Proteomes" id="UP001165283"/>
    </source>
</evidence>
<feature type="signal peptide" evidence="4">
    <location>
        <begin position="1"/>
        <end position="23"/>
    </location>
</feature>
<dbReference type="SUPFAM" id="SSF53474">
    <property type="entry name" value="alpha/beta-Hydrolases"/>
    <property type="match status" value="1"/>
</dbReference>
<proteinExistence type="inferred from homology"/>
<dbReference type="PROSITE" id="PS51257">
    <property type="entry name" value="PROKAR_LIPOPROTEIN"/>
    <property type="match status" value="1"/>
</dbReference>
<evidence type="ECO:0000256" key="1">
    <source>
        <dbReference type="ARBA" id="ARBA00010088"/>
    </source>
</evidence>
<evidence type="ECO:0000259" key="5">
    <source>
        <dbReference type="Pfam" id="PF00561"/>
    </source>
</evidence>